<feature type="transmembrane region" description="Helical" evidence="1">
    <location>
        <begin position="21"/>
        <end position="42"/>
    </location>
</feature>
<keyword evidence="1" id="KW-0812">Transmembrane</keyword>
<dbReference type="KEGG" id="cohn:KCTCHS21_19500"/>
<evidence type="ECO:0000313" key="3">
    <source>
        <dbReference type="EMBL" id="BBI32551.1"/>
    </source>
</evidence>
<evidence type="ECO:0000259" key="2">
    <source>
        <dbReference type="Pfam" id="PF08955"/>
    </source>
</evidence>
<dbReference type="AlphaFoldDB" id="A0A3T1D3D3"/>
<dbReference type="InterPro" id="IPR038117">
    <property type="entry name" value="BofC_C_sf"/>
</dbReference>
<name>A0A3T1D3D3_9BACL</name>
<dbReference type="Gene3D" id="3.30.70.1740">
    <property type="entry name" value="Bypass-of-forespore C, C-terminal domain"/>
    <property type="match status" value="1"/>
</dbReference>
<keyword evidence="4" id="KW-1185">Reference proteome</keyword>
<dbReference type="EMBL" id="AP019400">
    <property type="protein sequence ID" value="BBI32551.1"/>
    <property type="molecule type" value="Genomic_DNA"/>
</dbReference>
<protein>
    <recommendedName>
        <fullName evidence="2">Bypass of forespore C C-terminal domain-containing protein</fullName>
    </recommendedName>
</protein>
<sequence>MSRFRILKEIKKSLKRKRRHVWSLGAGVGFFLLATLAGTWLAHRIITNNQSGMFAQIDTVPVWVDNLDVKDEPAKTEREQVIRSLKEWGGQVELVLHRTYLCGEETRKLGRHTAAEAEELLKSHWEWQVKFNPSGQVLIEEAVDDLSPECRKTAYFGMDKDGNLSLYEGPPWREKVLRTFFQLDVNMLETRMPLERVHELTTGIRVADKDEYNSVLSTFNDFARLKSQASRQ</sequence>
<proteinExistence type="predicted"/>
<keyword evidence="1" id="KW-1133">Transmembrane helix</keyword>
<evidence type="ECO:0000256" key="1">
    <source>
        <dbReference type="SAM" id="Phobius"/>
    </source>
</evidence>
<accession>A0A3T1D3D3</accession>
<dbReference type="Proteomes" id="UP000289856">
    <property type="component" value="Chromosome"/>
</dbReference>
<keyword evidence="1" id="KW-0472">Membrane</keyword>
<dbReference type="InterPro" id="IPR015050">
    <property type="entry name" value="BofC_C"/>
</dbReference>
<dbReference type="OrthoDB" id="2678751at2"/>
<dbReference type="Pfam" id="PF08955">
    <property type="entry name" value="BofC_C"/>
    <property type="match status" value="1"/>
</dbReference>
<dbReference type="RefSeq" id="WP_130607161.1">
    <property type="nucleotide sequence ID" value="NZ_AP019400.1"/>
</dbReference>
<organism evidence="3 4">
    <name type="scientific">Cohnella abietis</name>
    <dbReference type="NCBI Taxonomy" id="2507935"/>
    <lineage>
        <taxon>Bacteria</taxon>
        <taxon>Bacillati</taxon>
        <taxon>Bacillota</taxon>
        <taxon>Bacilli</taxon>
        <taxon>Bacillales</taxon>
        <taxon>Paenibacillaceae</taxon>
        <taxon>Cohnella</taxon>
    </lineage>
</organism>
<gene>
    <name evidence="3" type="ORF">KCTCHS21_19500</name>
</gene>
<reference evidence="3 4" key="1">
    <citation type="submission" date="2019-01" db="EMBL/GenBank/DDBJ databases">
        <title>Complete genome sequence of Cohnella hallensis HS21 isolated from Korean fir (Abies koreana) rhizospheric soil.</title>
        <authorList>
            <person name="Jiang L."/>
            <person name="Kang S.W."/>
            <person name="Kim S."/>
            <person name="Jung J."/>
            <person name="Kim C.Y."/>
            <person name="Kim D.H."/>
            <person name="Kim S.W."/>
            <person name="Lee J."/>
        </authorList>
    </citation>
    <scope>NUCLEOTIDE SEQUENCE [LARGE SCALE GENOMIC DNA]</scope>
    <source>
        <strain evidence="3 4">HS21</strain>
    </source>
</reference>
<evidence type="ECO:0000313" key="4">
    <source>
        <dbReference type="Proteomes" id="UP000289856"/>
    </source>
</evidence>
<feature type="domain" description="Bypass of forespore C C-terminal" evidence="2">
    <location>
        <begin position="144"/>
        <end position="220"/>
    </location>
</feature>